<dbReference type="GeneID" id="4782746"/>
<dbReference type="SUPFAM" id="SSF46785">
    <property type="entry name" value="Winged helix' DNA-binding domain"/>
    <property type="match status" value="1"/>
</dbReference>
<dbReference type="HOGENOM" id="CLU_142666_0_0_2"/>
<sequence length="144" mass="16514">MSTAIEPSIEDVGYRGLDELEARALEIIKSRGNEGIYQHELWKALGLDSREGSRLTLRLLKKGLIVREPAVHRGRRTYKLYLAKQVKQQVRLEVRIGNALEIPCFTCKNLEKCHSGGFFDPINCPMFGAWLNTKIRMLRRAMQS</sequence>
<evidence type="ECO:0000259" key="1">
    <source>
        <dbReference type="Pfam" id="PF04182"/>
    </source>
</evidence>
<dbReference type="InterPro" id="IPR036388">
    <property type="entry name" value="WH-like_DNA-bd_sf"/>
</dbReference>
<dbReference type="InterPro" id="IPR007309">
    <property type="entry name" value="TFIIIC_Bblock-bd"/>
</dbReference>
<dbReference type="AlphaFoldDB" id="A2BK14"/>
<evidence type="ECO:0000313" key="3">
    <source>
        <dbReference type="Proteomes" id="UP000002593"/>
    </source>
</evidence>
<dbReference type="Gene3D" id="1.10.10.10">
    <property type="entry name" value="Winged helix-like DNA-binding domain superfamily/Winged helix DNA-binding domain"/>
    <property type="match status" value="1"/>
</dbReference>
<proteinExistence type="predicted"/>
<dbReference type="eggNOG" id="arCOG04153">
    <property type="taxonomic scope" value="Archaea"/>
</dbReference>
<dbReference type="KEGG" id="hbu:Hbut_0459"/>
<name>A2BK14_HYPBU</name>
<dbReference type="Proteomes" id="UP000002593">
    <property type="component" value="Chromosome"/>
</dbReference>
<protein>
    <submittedName>
        <fullName evidence="2">Conserved archaeal protein</fullName>
    </submittedName>
</protein>
<accession>A2BK14</accession>
<dbReference type="Pfam" id="PF04182">
    <property type="entry name" value="B-block_TFIIIC"/>
    <property type="match status" value="1"/>
</dbReference>
<keyword evidence="3" id="KW-1185">Reference proteome</keyword>
<gene>
    <name evidence="2" type="ordered locus">Hbut_0459</name>
</gene>
<organism evidence="2 3">
    <name type="scientific">Hyperthermus butylicus (strain DSM 5456 / JCM 9403 / PLM1-5)</name>
    <dbReference type="NCBI Taxonomy" id="415426"/>
    <lineage>
        <taxon>Archaea</taxon>
        <taxon>Thermoproteota</taxon>
        <taxon>Thermoprotei</taxon>
        <taxon>Desulfurococcales</taxon>
        <taxon>Pyrodictiaceae</taxon>
        <taxon>Hyperthermus</taxon>
    </lineage>
</organism>
<evidence type="ECO:0000313" key="2">
    <source>
        <dbReference type="EMBL" id="ABM80325.1"/>
    </source>
</evidence>
<dbReference type="STRING" id="415426.Hbut_0459"/>
<dbReference type="EnsemblBacteria" id="ABM80325">
    <property type="protein sequence ID" value="ABM80325"/>
    <property type="gene ID" value="Hbut_0459"/>
</dbReference>
<dbReference type="RefSeq" id="WP_011821643.1">
    <property type="nucleotide sequence ID" value="NC_008818.1"/>
</dbReference>
<dbReference type="EMBL" id="CP000493">
    <property type="protein sequence ID" value="ABM80325.1"/>
    <property type="molecule type" value="Genomic_DNA"/>
</dbReference>
<reference evidence="2 3" key="1">
    <citation type="journal article" date="2007" name="Archaea">
        <title>The genome of Hyperthermus butylicus: a sulfur-reducing, peptide fermenting, neutrophilic Crenarchaeote growing up to 108 degrees C.</title>
        <authorList>
            <person name="Brugger K."/>
            <person name="Chen L."/>
            <person name="Stark M."/>
            <person name="Zibat A."/>
            <person name="Redder P."/>
            <person name="Ruepp A."/>
            <person name="Awayez M."/>
            <person name="She Q."/>
            <person name="Garrett R.A."/>
            <person name="Klenk H.P."/>
        </authorList>
    </citation>
    <scope>NUCLEOTIDE SEQUENCE [LARGE SCALE GENOMIC DNA]</scope>
    <source>
        <strain evidence="3">DSM 5456 / JCM 9403 / PLM1-5</strain>
    </source>
</reference>
<dbReference type="InterPro" id="IPR036390">
    <property type="entry name" value="WH_DNA-bd_sf"/>
</dbReference>
<feature type="domain" description="B-block binding subunit of TFIIIC" evidence="1">
    <location>
        <begin position="21"/>
        <end position="84"/>
    </location>
</feature>